<feature type="active site" description="Charge relay system" evidence="5">
    <location>
        <position position="221"/>
    </location>
</feature>
<evidence type="ECO:0008006" key="12">
    <source>
        <dbReference type="Google" id="ProtNLM"/>
    </source>
</evidence>
<dbReference type="SUPFAM" id="SSF52743">
    <property type="entry name" value="Subtilisin-like"/>
    <property type="match status" value="1"/>
</dbReference>
<dbReference type="InterPro" id="IPR050131">
    <property type="entry name" value="Peptidase_S8_subtilisin-like"/>
</dbReference>
<dbReference type="PANTHER" id="PTHR43806">
    <property type="entry name" value="PEPTIDASE S8"/>
    <property type="match status" value="1"/>
</dbReference>
<dbReference type="InterPro" id="IPR022398">
    <property type="entry name" value="Peptidase_S8_His-AS"/>
</dbReference>
<dbReference type="Pfam" id="PF00082">
    <property type="entry name" value="Peptidase_S8"/>
    <property type="match status" value="1"/>
</dbReference>
<evidence type="ECO:0000256" key="7">
    <source>
        <dbReference type="SAM" id="SignalP"/>
    </source>
</evidence>
<dbReference type="Gene3D" id="3.40.50.200">
    <property type="entry name" value="Peptidase S8/S53 domain"/>
    <property type="match status" value="1"/>
</dbReference>
<dbReference type="EMBL" id="PKFO01000008">
    <property type="protein sequence ID" value="PVH22690.1"/>
    <property type="molecule type" value="Genomic_DNA"/>
</dbReference>
<comment type="caution">
    <text evidence="10">The sequence shown here is derived from an EMBL/GenBank/DDBJ whole genome shotgun (WGS) entry which is preliminary data.</text>
</comment>
<dbReference type="InterPro" id="IPR023827">
    <property type="entry name" value="Peptidase_S8_Asp-AS"/>
</dbReference>
<feature type="domain" description="Inhibitor I9" evidence="9">
    <location>
        <begin position="64"/>
        <end position="144"/>
    </location>
</feature>
<dbReference type="FunFam" id="3.40.50.200:FF:000007">
    <property type="entry name" value="Subtilisin-like serine protease"/>
    <property type="match status" value="1"/>
</dbReference>
<dbReference type="PROSITE" id="PS00138">
    <property type="entry name" value="SUBTILASE_SER"/>
    <property type="match status" value="1"/>
</dbReference>
<evidence type="ECO:0000259" key="9">
    <source>
        <dbReference type="Pfam" id="PF05922"/>
    </source>
</evidence>
<keyword evidence="7" id="KW-0732">Signal</keyword>
<dbReference type="InterPro" id="IPR036852">
    <property type="entry name" value="Peptidase_S8/S53_dom_sf"/>
</dbReference>
<dbReference type="PROSITE" id="PS00137">
    <property type="entry name" value="SUBTILASE_HIS"/>
    <property type="match status" value="1"/>
</dbReference>
<evidence type="ECO:0000256" key="5">
    <source>
        <dbReference type="PROSITE-ProRule" id="PRU01240"/>
    </source>
</evidence>
<evidence type="ECO:0000256" key="6">
    <source>
        <dbReference type="RuleBase" id="RU003355"/>
    </source>
</evidence>
<evidence type="ECO:0000313" key="10">
    <source>
        <dbReference type="EMBL" id="PVH22690.1"/>
    </source>
</evidence>
<proteinExistence type="inferred from homology"/>
<dbReference type="InterPro" id="IPR000209">
    <property type="entry name" value="Peptidase_S8/S53_dom"/>
</dbReference>
<dbReference type="STRING" id="45357.A0A2V1AX65"/>
<dbReference type="GeneID" id="37010594"/>
<feature type="active site" description="Charge relay system" evidence="5">
    <location>
        <position position="189"/>
    </location>
</feature>
<dbReference type="Proteomes" id="UP000244309">
    <property type="component" value="Unassembled WGS sequence"/>
</dbReference>
<accession>A0A2V1AX65</accession>
<dbReference type="InterPro" id="IPR023828">
    <property type="entry name" value="Peptidase_S8_Ser-AS"/>
</dbReference>
<dbReference type="GO" id="GO:0006508">
    <property type="term" value="P:proteolysis"/>
    <property type="evidence" value="ECO:0007669"/>
    <property type="project" value="UniProtKB-KW"/>
</dbReference>
<dbReference type="InterPro" id="IPR037045">
    <property type="entry name" value="S8pro/Inhibitor_I9_sf"/>
</dbReference>
<comment type="similarity">
    <text evidence="1 5 6">Belongs to the peptidase S8 family.</text>
</comment>
<dbReference type="PANTHER" id="PTHR43806:SF11">
    <property type="entry name" value="CEREVISIN-RELATED"/>
    <property type="match status" value="1"/>
</dbReference>
<dbReference type="InterPro" id="IPR034193">
    <property type="entry name" value="PCSK9_ProteinaseK-like"/>
</dbReference>
<dbReference type="RefSeq" id="XP_025343630.1">
    <property type="nucleotide sequence ID" value="XM_025488863.1"/>
</dbReference>
<evidence type="ECO:0000256" key="1">
    <source>
        <dbReference type="ARBA" id="ARBA00011073"/>
    </source>
</evidence>
<dbReference type="CDD" id="cd04077">
    <property type="entry name" value="Peptidases_S8_PCSK9_ProteinaseK_like"/>
    <property type="match status" value="1"/>
</dbReference>
<dbReference type="VEuPathDB" id="FungiDB:CXQ85_005264"/>
<reference evidence="10 11" key="1">
    <citation type="submission" date="2017-12" db="EMBL/GenBank/DDBJ databases">
        <title>Genome Sequence of a Multidrug-Resistant Candida haemulonii Isolate from a Patient with Chronic Leg Ulcers in Israel.</title>
        <authorList>
            <person name="Chow N.A."/>
            <person name="Gade L."/>
            <person name="Batra D."/>
            <person name="Rowe L.A."/>
            <person name="Ben-Ami R."/>
            <person name="Loparev V.N."/>
            <person name="Litvintseva A.P."/>
        </authorList>
    </citation>
    <scope>NUCLEOTIDE SEQUENCE [LARGE SCALE GENOMIC DNA]</scope>
    <source>
        <strain evidence="10 11">B11899</strain>
    </source>
</reference>
<feature type="domain" description="Peptidase S8/S53" evidence="8">
    <location>
        <begin position="180"/>
        <end position="421"/>
    </location>
</feature>
<feature type="chain" id="PRO_5015842251" description="Peptidase S8/S53 domain-containing protein" evidence="7">
    <location>
        <begin position="18"/>
        <end position="452"/>
    </location>
</feature>
<keyword evidence="2 5" id="KW-0645">Protease</keyword>
<gene>
    <name evidence="10" type="ORF">CXQ85_005264</name>
</gene>
<feature type="signal peptide" evidence="7">
    <location>
        <begin position="1"/>
        <end position="17"/>
    </location>
</feature>
<evidence type="ECO:0000256" key="2">
    <source>
        <dbReference type="ARBA" id="ARBA00022670"/>
    </source>
</evidence>
<evidence type="ECO:0000259" key="8">
    <source>
        <dbReference type="Pfam" id="PF00082"/>
    </source>
</evidence>
<evidence type="ECO:0000256" key="4">
    <source>
        <dbReference type="ARBA" id="ARBA00022825"/>
    </source>
</evidence>
<dbReference type="SUPFAM" id="SSF54897">
    <property type="entry name" value="Protease propeptides/inhibitors"/>
    <property type="match status" value="1"/>
</dbReference>
<dbReference type="OrthoDB" id="206201at2759"/>
<dbReference type="InterPro" id="IPR010259">
    <property type="entry name" value="S8pro/Inhibitor_I9"/>
</dbReference>
<evidence type="ECO:0000256" key="3">
    <source>
        <dbReference type="ARBA" id="ARBA00022801"/>
    </source>
</evidence>
<sequence length="452" mass="49221">MHIRLFLLLVFVQHAASMVLPSLGRFNLDSLFQDDVFHSKRPEHGSPRNDPAPLFRVNNAVSNRYIVVYNDEVTEEDVNSHNTWISSVSAKRDLESDQDDDERKLEFFGLPHFRGYSGWFPDNILHTIQNSPQVKYIEEDAQVYAYDTSYQTDATWGLSRLSKRGLNATSRAYIHDAEGGSGVIAYVLDTGVRAWDSDFEGRAKYDKVLAFPRIPVDMHGHGTHVAGTVGSKTWGVAKQVNIVGVGVLGPFGVGRTSDIIRGIEYAVTEHQENVRRETRGFRGSAINLSIGGGASGAMDAAANAAVDAGLHVVVAAGNDDADACDYSPSRASKVITVGAVDDNDQKANFSNYGKCVDIHAPGVDIESVGLSRSPEVMSGTSMAAPHITGLLAYFLSMRPGLGSEFGGELVGPEEMKRRLLNYGTRNVLRKLRSDTVNLMAYNGATSASGFWE</sequence>
<organism evidence="10 11">
    <name type="scientific">Candidozyma haemuli</name>
    <dbReference type="NCBI Taxonomy" id="45357"/>
    <lineage>
        <taxon>Eukaryota</taxon>
        <taxon>Fungi</taxon>
        <taxon>Dikarya</taxon>
        <taxon>Ascomycota</taxon>
        <taxon>Saccharomycotina</taxon>
        <taxon>Pichiomycetes</taxon>
        <taxon>Metschnikowiaceae</taxon>
        <taxon>Candidozyma</taxon>
    </lineage>
</organism>
<dbReference type="AlphaFoldDB" id="A0A2V1AX65"/>
<keyword evidence="3 5" id="KW-0378">Hydrolase</keyword>
<dbReference type="GO" id="GO:0004252">
    <property type="term" value="F:serine-type endopeptidase activity"/>
    <property type="evidence" value="ECO:0007669"/>
    <property type="project" value="UniProtKB-UniRule"/>
</dbReference>
<dbReference type="Pfam" id="PF05922">
    <property type="entry name" value="Inhibitor_I9"/>
    <property type="match status" value="1"/>
</dbReference>
<protein>
    <recommendedName>
        <fullName evidence="12">Peptidase S8/S53 domain-containing protein</fullName>
    </recommendedName>
</protein>
<dbReference type="Gene3D" id="3.30.70.80">
    <property type="entry name" value="Peptidase S8 propeptide/proteinase inhibitor I9"/>
    <property type="match status" value="1"/>
</dbReference>
<dbReference type="PROSITE" id="PS00136">
    <property type="entry name" value="SUBTILASE_ASP"/>
    <property type="match status" value="1"/>
</dbReference>
<dbReference type="PROSITE" id="PS51892">
    <property type="entry name" value="SUBTILASE"/>
    <property type="match status" value="1"/>
</dbReference>
<feature type="active site" description="Charge relay system" evidence="5">
    <location>
        <position position="381"/>
    </location>
</feature>
<dbReference type="InterPro" id="IPR015500">
    <property type="entry name" value="Peptidase_S8_subtilisin-rel"/>
</dbReference>
<name>A0A2V1AX65_9ASCO</name>
<keyword evidence="4 5" id="KW-0720">Serine protease</keyword>
<dbReference type="PRINTS" id="PR00723">
    <property type="entry name" value="SUBTILISIN"/>
</dbReference>
<keyword evidence="11" id="KW-1185">Reference proteome</keyword>
<evidence type="ECO:0000313" key="11">
    <source>
        <dbReference type="Proteomes" id="UP000244309"/>
    </source>
</evidence>